<dbReference type="RefSeq" id="XP_004512598.1">
    <property type="nucleotide sequence ID" value="XM_004512541.3"/>
</dbReference>
<evidence type="ECO:0000259" key="3">
    <source>
        <dbReference type="PROSITE" id="PS50076"/>
    </source>
</evidence>
<keyword evidence="4" id="KW-1185">Reference proteome</keyword>
<protein>
    <submittedName>
        <fullName evidence="5">Uncharacterized protein LOC101496391</fullName>
    </submittedName>
</protein>
<dbReference type="eggNOG" id="ENOG502QQV4">
    <property type="taxonomic scope" value="Eukaryota"/>
</dbReference>
<dbReference type="AlphaFoldDB" id="A0A1S2Z011"/>
<dbReference type="Pfam" id="PF00226">
    <property type="entry name" value="DnaJ"/>
    <property type="match status" value="1"/>
</dbReference>
<organism evidence="4 5">
    <name type="scientific">Cicer arietinum</name>
    <name type="common">Chickpea</name>
    <name type="synonym">Garbanzo</name>
    <dbReference type="NCBI Taxonomy" id="3827"/>
    <lineage>
        <taxon>Eukaryota</taxon>
        <taxon>Viridiplantae</taxon>
        <taxon>Streptophyta</taxon>
        <taxon>Embryophyta</taxon>
        <taxon>Tracheophyta</taxon>
        <taxon>Spermatophyta</taxon>
        <taxon>Magnoliopsida</taxon>
        <taxon>eudicotyledons</taxon>
        <taxon>Gunneridae</taxon>
        <taxon>Pentapetalae</taxon>
        <taxon>rosids</taxon>
        <taxon>fabids</taxon>
        <taxon>Fabales</taxon>
        <taxon>Fabaceae</taxon>
        <taxon>Papilionoideae</taxon>
        <taxon>50 kb inversion clade</taxon>
        <taxon>NPAAA clade</taxon>
        <taxon>Hologalegina</taxon>
        <taxon>IRL clade</taxon>
        <taxon>Cicereae</taxon>
        <taxon>Cicer</taxon>
    </lineage>
</organism>
<dbReference type="PANTHER" id="PTHR44137">
    <property type="entry name" value="BNAC03G44070D PROTEIN"/>
    <property type="match status" value="1"/>
</dbReference>
<dbReference type="Pfam" id="PF23551">
    <property type="entry name" value="Zn_ribbon_20"/>
    <property type="match status" value="1"/>
</dbReference>
<reference evidence="4" key="1">
    <citation type="journal article" date="2013" name="Nat. Biotechnol.">
        <title>Draft genome sequence of chickpea (Cicer arietinum) provides a resource for trait improvement.</title>
        <authorList>
            <person name="Varshney R.K."/>
            <person name="Song C."/>
            <person name="Saxena R.K."/>
            <person name="Azam S."/>
            <person name="Yu S."/>
            <person name="Sharpe A.G."/>
            <person name="Cannon S."/>
            <person name="Baek J."/>
            <person name="Rosen B.D."/>
            <person name="Tar'an B."/>
            <person name="Millan T."/>
            <person name="Zhang X."/>
            <person name="Ramsay L.D."/>
            <person name="Iwata A."/>
            <person name="Wang Y."/>
            <person name="Nelson W."/>
            <person name="Farmer A.D."/>
            <person name="Gaur P.M."/>
            <person name="Soderlund C."/>
            <person name="Penmetsa R.V."/>
            <person name="Xu C."/>
            <person name="Bharti A.K."/>
            <person name="He W."/>
            <person name="Winter P."/>
            <person name="Zhao S."/>
            <person name="Hane J.K."/>
            <person name="Carrasquilla-Garcia N."/>
            <person name="Condie J.A."/>
            <person name="Upadhyaya H.D."/>
            <person name="Luo M.C."/>
            <person name="Thudi M."/>
            <person name="Gowda C.L."/>
            <person name="Singh N.P."/>
            <person name="Lichtenzveig J."/>
            <person name="Gali K.K."/>
            <person name="Rubio J."/>
            <person name="Nadarajan N."/>
            <person name="Dolezel J."/>
            <person name="Bansal K.C."/>
            <person name="Xu X."/>
            <person name="Edwards D."/>
            <person name="Zhang G."/>
            <person name="Kahl G."/>
            <person name="Gil J."/>
            <person name="Singh K.B."/>
            <person name="Datta S.K."/>
            <person name="Jackson S.A."/>
            <person name="Wang J."/>
            <person name="Cook D.R."/>
        </authorList>
    </citation>
    <scope>NUCLEOTIDE SEQUENCE [LARGE SCALE GENOMIC DNA]</scope>
    <source>
        <strain evidence="4">cv. CDC Frontier</strain>
    </source>
</reference>
<feature type="compositionally biased region" description="Low complexity" evidence="2">
    <location>
        <begin position="252"/>
        <end position="270"/>
    </location>
</feature>
<dbReference type="InterPro" id="IPR001623">
    <property type="entry name" value="DnaJ_domain"/>
</dbReference>
<evidence type="ECO:0000313" key="5">
    <source>
        <dbReference type="RefSeq" id="XP_004512598.1"/>
    </source>
</evidence>
<dbReference type="CDD" id="cd06257">
    <property type="entry name" value="DnaJ"/>
    <property type="match status" value="1"/>
</dbReference>
<evidence type="ECO:0000256" key="1">
    <source>
        <dbReference type="SAM" id="Coils"/>
    </source>
</evidence>
<dbReference type="RefSeq" id="XP_073220478.1">
    <property type="nucleotide sequence ID" value="XM_073364377.1"/>
</dbReference>
<dbReference type="InterPro" id="IPR036869">
    <property type="entry name" value="J_dom_sf"/>
</dbReference>
<dbReference type="InterPro" id="IPR056988">
    <property type="entry name" value="Zn_ribbon_pln"/>
</dbReference>
<evidence type="ECO:0000313" key="4">
    <source>
        <dbReference type="Proteomes" id="UP000087171"/>
    </source>
</evidence>
<dbReference type="STRING" id="3827.A0A1S2Z011"/>
<dbReference type="OrthoDB" id="66964at2759"/>
<dbReference type="PRINTS" id="PR00625">
    <property type="entry name" value="JDOMAIN"/>
</dbReference>
<name>A0A1S2Z011_CICAR</name>
<accession>A0A1S2Z011</accession>
<feature type="coiled-coil region" evidence="1">
    <location>
        <begin position="292"/>
        <end position="322"/>
    </location>
</feature>
<dbReference type="SMART" id="SM00271">
    <property type="entry name" value="DnaJ"/>
    <property type="match status" value="1"/>
</dbReference>
<dbReference type="GeneID" id="101496391"/>
<dbReference type="PROSITE" id="PS00636">
    <property type="entry name" value="DNAJ_1"/>
    <property type="match status" value="1"/>
</dbReference>
<dbReference type="Pfam" id="PF11926">
    <property type="entry name" value="DUF3444"/>
    <property type="match status" value="1"/>
</dbReference>
<evidence type="ECO:0000256" key="2">
    <source>
        <dbReference type="SAM" id="MobiDB-lite"/>
    </source>
</evidence>
<feature type="region of interest" description="Disordered" evidence="2">
    <location>
        <begin position="141"/>
        <end position="181"/>
    </location>
</feature>
<dbReference type="KEGG" id="cam:101496391"/>
<feature type="region of interest" description="Disordered" evidence="2">
    <location>
        <begin position="223"/>
        <end position="270"/>
    </location>
</feature>
<sequence length="757" mass="84180">MECNKDEATRAKEIAERKFVAKDTSGAKKFALKAQNLFPSLEGISQMIATFDVYISAENKIKGEADWYGILGVDPRADDDTVRKHYRKLALMLHPDKNKSIGADGAFKLLSEAWSLLSDKARRAAYDEKINAKAQKGSTIFGGSSAKAGPNGAYNSKKKPPSSARTQKNTTKENTSSSASKSKSTFWTTCHRCKMQYEYLRVYLNLKLVCPSCHEAFLAVETNPPPASGIRPGTSWIFSQNKQKPDRQAPTKSKSNAGKNNAAAPNVGAGSNSFQWAPFSKTSGVSNVAQAANAVKQAYDKVKRDREEAQAATKKEEALRRKQNVSKKGYFNPAKRKRGGVEGNGAVGASNLHGTWGVSGIKKTNCTRDLSPVELQNILVEKARKEISKKLKEFQSDTVDKSVAKESGDGSQKANRKGDILVTISDIFAQNNTRKSEGVKSRLPSDKSFAGTTIVNSCTEILDSMPADVLDPDFHDFYKDRTERSFTENQVWAAYDSGDGMPRRYAMIHRVISLNPFKLQISWLYPNTNNSEPGPLNWIALGFSKSCGDFRIGRREIYNSINFFSQKVRWKKGNDGAICVYPRKGEVWAIYRNWSPNWNDLTSDEVIHKFDMVEVLEDFVEERGVTVIPLVKVAGFKAVFHHHLDSKEIKIIPREEMLRFSHQVPSYLLTGKEGPNAPKGCRVLDPAATPCELLVVIKVVEEENMADVMDSVTKETNCEEMDIDRRKLGGAKEGKMKVIHVIESSDEDRGKKICRGL</sequence>
<dbReference type="PANTHER" id="PTHR44137:SF58">
    <property type="entry name" value="J DOMAIN-CONTAINING PROTEIN"/>
    <property type="match status" value="1"/>
</dbReference>
<feature type="compositionally biased region" description="Low complexity" evidence="2">
    <location>
        <begin position="166"/>
        <end position="181"/>
    </location>
</feature>
<dbReference type="PaxDb" id="3827-XP_004512598.1"/>
<dbReference type="InterPro" id="IPR018253">
    <property type="entry name" value="DnaJ_domain_CS"/>
</dbReference>
<dbReference type="Gene3D" id="1.10.287.110">
    <property type="entry name" value="DnaJ domain"/>
    <property type="match status" value="1"/>
</dbReference>
<gene>
    <name evidence="5" type="primary">LOC101496391</name>
</gene>
<dbReference type="InterPro" id="IPR024593">
    <property type="entry name" value="DUF3444"/>
</dbReference>
<dbReference type="Proteomes" id="UP000087171">
    <property type="component" value="Chromosome Ca8"/>
</dbReference>
<proteinExistence type="predicted"/>
<keyword evidence="1" id="KW-0175">Coiled coil</keyword>
<feature type="domain" description="J" evidence="3">
    <location>
        <begin position="66"/>
        <end position="130"/>
    </location>
</feature>
<reference evidence="5" key="2">
    <citation type="submission" date="2025-08" db="UniProtKB">
        <authorList>
            <consortium name="RefSeq"/>
        </authorList>
    </citation>
    <scope>IDENTIFICATION</scope>
    <source>
        <tissue evidence="5">Etiolated seedlings</tissue>
    </source>
</reference>
<dbReference type="SUPFAM" id="SSF46565">
    <property type="entry name" value="Chaperone J-domain"/>
    <property type="match status" value="1"/>
</dbReference>
<dbReference type="PROSITE" id="PS50076">
    <property type="entry name" value="DNAJ_2"/>
    <property type="match status" value="1"/>
</dbReference>